<gene>
    <name evidence="1" type="ORF">NP590_07260</name>
</gene>
<comment type="caution">
    <text evidence="1">The sequence shown here is derived from an EMBL/GenBank/DDBJ whole genome shotgun (WGS) entry which is preliminary data.</text>
</comment>
<dbReference type="InterPro" id="IPR022385">
    <property type="entry name" value="Rhs_assc_core"/>
</dbReference>
<evidence type="ECO:0000313" key="1">
    <source>
        <dbReference type="EMBL" id="MCQ8103897.1"/>
    </source>
</evidence>
<dbReference type="RefSeq" id="WP_256601642.1">
    <property type="nucleotide sequence ID" value="NZ_JANIBJ010000010.1"/>
</dbReference>
<protein>
    <recommendedName>
        <fullName evidence="3">Peptidase C51 domain-containing protein</fullName>
    </recommendedName>
</protein>
<evidence type="ECO:0000313" key="2">
    <source>
        <dbReference type="Proteomes" id="UP001524499"/>
    </source>
</evidence>
<proteinExistence type="predicted"/>
<dbReference type="Gene3D" id="2.180.10.10">
    <property type="entry name" value="RHS repeat-associated core"/>
    <property type="match status" value="1"/>
</dbReference>
<evidence type="ECO:0008006" key="3">
    <source>
        <dbReference type="Google" id="ProtNLM"/>
    </source>
</evidence>
<organism evidence="1 2">
    <name type="scientific">Methylomonas subterranea</name>
    <dbReference type="NCBI Taxonomy" id="2952225"/>
    <lineage>
        <taxon>Bacteria</taxon>
        <taxon>Pseudomonadati</taxon>
        <taxon>Pseudomonadota</taxon>
        <taxon>Gammaproteobacteria</taxon>
        <taxon>Methylococcales</taxon>
        <taxon>Methylococcaceae</taxon>
        <taxon>Methylomonas</taxon>
    </lineage>
</organism>
<reference evidence="1 2" key="1">
    <citation type="submission" date="2022-07" db="EMBL/GenBank/DDBJ databases">
        <title>Methylomonas rivi sp. nov., Methylomonas rosea sp. nov., Methylomonas aureus sp. nov. and Methylomonas subterranea sp. nov., four novel methanotrophs isolated from a freshwater creek and the deep terrestrial subsurface.</title>
        <authorList>
            <person name="Abin C."/>
            <person name="Sankaranarayanan K."/>
            <person name="Garner C."/>
            <person name="Sindelar R."/>
            <person name="Kotary K."/>
            <person name="Garner R."/>
            <person name="Barclay S."/>
            <person name="Lawson P."/>
            <person name="Krumholz L."/>
        </authorList>
    </citation>
    <scope>NUCLEOTIDE SEQUENCE [LARGE SCALE GENOMIC DNA]</scope>
    <source>
        <strain evidence="1 2">SURF-2</strain>
    </source>
</reference>
<dbReference type="Proteomes" id="UP001524499">
    <property type="component" value="Unassembled WGS sequence"/>
</dbReference>
<accession>A0ABT1TEJ7</accession>
<dbReference type="NCBIfam" id="TIGR03696">
    <property type="entry name" value="Rhs_assc_core"/>
    <property type="match status" value="1"/>
</dbReference>
<keyword evidence="2" id="KW-1185">Reference proteome</keyword>
<sequence length="202" mass="21619">MRGATVATDAPPYVGTSYRRTLSRYLQSDPIGLSGGINTYTYVRNNPLTHIDPLGLCDCTQILEDALNLNNDSGYGFNGNYGPGPGKNKCNLFLDNALKNTDVVPKRWSGLGGPISAGTWGDPNAYIPHFPVTDNPQPGDAVAIAYPYSNASGHVAIVVEPGKTSIGAGRDGSHITGWPWDTSLEPQGTPVYRHCDCRRIGQ</sequence>
<name>A0ABT1TEJ7_9GAMM</name>
<dbReference type="EMBL" id="JANIBJ010000010">
    <property type="protein sequence ID" value="MCQ8103897.1"/>
    <property type="molecule type" value="Genomic_DNA"/>
</dbReference>